<protein>
    <submittedName>
        <fullName evidence="13">Calcium homeostasis modulator protein 6-like</fullName>
    </submittedName>
    <submittedName>
        <fullName evidence="10">Protein FAM26F-like</fullName>
    </submittedName>
</protein>
<keyword evidence="4 9" id="KW-0812">Transmembrane</keyword>
<evidence type="ECO:0000313" key="12">
    <source>
        <dbReference type="Proteomes" id="UP000694700"/>
    </source>
</evidence>
<feature type="transmembrane region" description="Helical" evidence="9">
    <location>
        <begin position="181"/>
        <end position="204"/>
    </location>
</feature>
<reference evidence="10" key="2">
    <citation type="submission" date="2025-05" db="UniProtKB">
        <authorList>
            <consortium name="Ensembl"/>
        </authorList>
    </citation>
    <scope>IDENTIFICATION</scope>
</reference>
<dbReference type="Proteomes" id="UP000694427">
    <property type="component" value="Unplaced"/>
</dbReference>
<evidence type="ECO:0000256" key="5">
    <source>
        <dbReference type="ARBA" id="ARBA00022989"/>
    </source>
</evidence>
<comment type="similarity">
    <text evidence="2">Belongs to the CALHM family.</text>
</comment>
<evidence type="ECO:0000256" key="2">
    <source>
        <dbReference type="ARBA" id="ARBA00008497"/>
    </source>
</evidence>
<dbReference type="GO" id="GO:1904669">
    <property type="term" value="P:ATP export"/>
    <property type="evidence" value="ECO:0007669"/>
    <property type="project" value="UniProtKB-ARBA"/>
</dbReference>
<dbReference type="GO" id="GO:0005261">
    <property type="term" value="F:monoatomic cation channel activity"/>
    <property type="evidence" value="ECO:0007669"/>
    <property type="project" value="TreeGrafter"/>
</dbReference>
<dbReference type="AlphaFoldDB" id="A0A8C2AXQ3"/>
<evidence type="ECO:0000313" key="11">
    <source>
        <dbReference type="Proteomes" id="UP000694427"/>
    </source>
</evidence>
<comment type="subcellular location">
    <subcellularLocation>
        <location evidence="1">Membrane</location>
        <topology evidence="1">Multi-pass membrane protein</topology>
    </subcellularLocation>
</comment>
<dbReference type="OMA" id="WNTLYGG"/>
<evidence type="ECO:0000313" key="10">
    <source>
        <dbReference type="Ensembl" id="ENSCCRP00015111388.1"/>
    </source>
</evidence>
<dbReference type="KEGG" id="ccar:109106105"/>
<dbReference type="Ensembl" id="ENSCCRT00010036955.1">
    <property type="protein sequence ID" value="ENSCCRP00010033693.1"/>
    <property type="gene ID" value="ENSCCRG00010014339.1"/>
</dbReference>
<dbReference type="PANTHER" id="PTHR32261:SF4">
    <property type="entry name" value="CALCIUM HOMEOSTASIS MODULATOR PROTEIN 6"/>
    <property type="match status" value="1"/>
</dbReference>
<dbReference type="PANTHER" id="PTHR32261">
    <property type="entry name" value="CALCIUM HOMEOSTASIS MODULATOR PROTEIN"/>
    <property type="match status" value="1"/>
</dbReference>
<dbReference type="Pfam" id="PF14798">
    <property type="entry name" value="Ca_hom_mod"/>
    <property type="match status" value="1"/>
</dbReference>
<accession>A0A8C2AXQ3</accession>
<evidence type="ECO:0000313" key="13">
    <source>
        <dbReference type="RefSeq" id="XP_018974974.1"/>
    </source>
</evidence>
<dbReference type="GO" id="GO:0005886">
    <property type="term" value="C:plasma membrane"/>
    <property type="evidence" value="ECO:0007669"/>
    <property type="project" value="TreeGrafter"/>
</dbReference>
<evidence type="ECO:0000256" key="9">
    <source>
        <dbReference type="SAM" id="Phobius"/>
    </source>
</evidence>
<dbReference type="RefSeq" id="XP_018974974.1">
    <property type="nucleotide sequence ID" value="XM_019119429.2"/>
</dbReference>
<feature type="transmembrane region" description="Helical" evidence="9">
    <location>
        <begin position="48"/>
        <end position="69"/>
    </location>
</feature>
<keyword evidence="5 9" id="KW-1133">Transmembrane helix</keyword>
<proteinExistence type="inferred from homology"/>
<keyword evidence="7 9" id="KW-0472">Membrane</keyword>
<dbReference type="GeneID" id="109106105"/>
<dbReference type="Proteomes" id="UP000694700">
    <property type="component" value="Unplaced"/>
</dbReference>
<reference evidence="13" key="1">
    <citation type="submission" date="2025-04" db="UniProtKB">
        <authorList>
            <consortium name="RefSeq"/>
        </authorList>
    </citation>
    <scope>IDENTIFICATION</scope>
    <source>
        <tissue evidence="13">Muscle</tissue>
    </source>
</reference>
<name>A0A8C2AXQ3_CYPCA</name>
<dbReference type="Proteomes" id="UP001155660">
    <property type="component" value="Chromosome B16"/>
</dbReference>
<keyword evidence="11" id="KW-1185">Reference proteome</keyword>
<evidence type="ECO:0000256" key="4">
    <source>
        <dbReference type="ARBA" id="ARBA00022692"/>
    </source>
</evidence>
<keyword evidence="3" id="KW-0813">Transport</keyword>
<dbReference type="InterPro" id="IPR029569">
    <property type="entry name" value="CALHM"/>
</dbReference>
<keyword evidence="6" id="KW-0406">Ion transport</keyword>
<dbReference type="Ensembl" id="ENSCCRT00015114897.1">
    <property type="protein sequence ID" value="ENSCCRP00015111388.1"/>
    <property type="gene ID" value="ENSCCRG00015044145.1"/>
</dbReference>
<evidence type="ECO:0000256" key="8">
    <source>
        <dbReference type="ARBA" id="ARBA00023303"/>
    </source>
</evidence>
<sequence>MDKLKPLLSFAQKQQTNFGFGLIALITAGGEHIFSVFAFKCPCNDWNFVYGNVCLIVPALVLLILSYMLSNKTWKLFTGLCLRKSRLCRFKYAIGFFFVFLQITTTAMVAPLSWIAVALLKGVYFECSLTGANITLFRRQLCNEKFTHCRTELEKFPCDGTAVPQSERVAVLSIIRAESQVLGWILIGSVITFTFLLTCMARCYSPISYMQLKFWRMYTQKESEFLDSYTAQHAEKLAKRNISSFFDLTKPIPMKSPPRQAWEKISSFYKFRSMDKYYSILHKYVCTCEDLENPLVRHSVRSENDFSNPAALAFVDEGKLDL</sequence>
<evidence type="ECO:0000256" key="6">
    <source>
        <dbReference type="ARBA" id="ARBA00023065"/>
    </source>
</evidence>
<feature type="transmembrane region" description="Helical" evidence="9">
    <location>
        <begin position="90"/>
        <end position="116"/>
    </location>
</feature>
<keyword evidence="8" id="KW-0407">Ion channel</keyword>
<gene>
    <name evidence="10 13" type="primary">LOC109106105</name>
</gene>
<evidence type="ECO:0000256" key="3">
    <source>
        <dbReference type="ARBA" id="ARBA00022448"/>
    </source>
</evidence>
<evidence type="ECO:0000256" key="7">
    <source>
        <dbReference type="ARBA" id="ARBA00023136"/>
    </source>
</evidence>
<dbReference type="OrthoDB" id="5962981at2759"/>
<evidence type="ECO:0000256" key="1">
    <source>
        <dbReference type="ARBA" id="ARBA00004141"/>
    </source>
</evidence>
<organism evidence="10 12">
    <name type="scientific">Cyprinus carpio</name>
    <name type="common">Common carp</name>
    <dbReference type="NCBI Taxonomy" id="7962"/>
    <lineage>
        <taxon>Eukaryota</taxon>
        <taxon>Metazoa</taxon>
        <taxon>Chordata</taxon>
        <taxon>Craniata</taxon>
        <taxon>Vertebrata</taxon>
        <taxon>Euteleostomi</taxon>
        <taxon>Actinopterygii</taxon>
        <taxon>Neopterygii</taxon>
        <taxon>Teleostei</taxon>
        <taxon>Ostariophysi</taxon>
        <taxon>Cypriniformes</taxon>
        <taxon>Cyprinidae</taxon>
        <taxon>Cyprininae</taxon>
        <taxon>Cyprinus</taxon>
    </lineage>
</organism>